<gene>
    <name evidence="5" type="ORF">GCM10010916_19500</name>
</gene>
<dbReference type="InterPro" id="IPR001119">
    <property type="entry name" value="SLH_dom"/>
</dbReference>
<dbReference type="Pfam" id="PF25390">
    <property type="entry name" value="WD40_RLD"/>
    <property type="match status" value="1"/>
</dbReference>
<name>A0A917CZZ2_9BACL</name>
<dbReference type="Proteomes" id="UP000644756">
    <property type="component" value="Unassembled WGS sequence"/>
</dbReference>
<dbReference type="PROSITE" id="PS51272">
    <property type="entry name" value="SLH"/>
    <property type="match status" value="3"/>
</dbReference>
<feature type="domain" description="SLH" evidence="4">
    <location>
        <begin position="1297"/>
        <end position="1357"/>
    </location>
</feature>
<feature type="signal peptide" evidence="3">
    <location>
        <begin position="1"/>
        <end position="30"/>
    </location>
</feature>
<dbReference type="Gene3D" id="2.130.10.30">
    <property type="entry name" value="Regulator of chromosome condensation 1/beta-lactamase-inhibitor protein II"/>
    <property type="match status" value="3"/>
</dbReference>
<comment type="caution">
    <text evidence="5">The sequence shown here is derived from an EMBL/GenBank/DDBJ whole genome shotgun (WGS) entry which is preliminary data.</text>
</comment>
<dbReference type="InterPro" id="IPR051553">
    <property type="entry name" value="Ran_GTPase-activating"/>
</dbReference>
<evidence type="ECO:0000256" key="3">
    <source>
        <dbReference type="SAM" id="SignalP"/>
    </source>
</evidence>
<evidence type="ECO:0000256" key="2">
    <source>
        <dbReference type="ARBA" id="ARBA00022737"/>
    </source>
</evidence>
<organism evidence="5 6">
    <name type="scientific">Paenibacillus abyssi</name>
    <dbReference type="NCBI Taxonomy" id="1340531"/>
    <lineage>
        <taxon>Bacteria</taxon>
        <taxon>Bacillati</taxon>
        <taxon>Bacillota</taxon>
        <taxon>Bacilli</taxon>
        <taxon>Bacillales</taxon>
        <taxon>Paenibacillaceae</taxon>
        <taxon>Paenibacillus</taxon>
    </lineage>
</organism>
<dbReference type="Pfam" id="PF13540">
    <property type="entry name" value="RCC1_2"/>
    <property type="match status" value="4"/>
</dbReference>
<dbReference type="PRINTS" id="PR00633">
    <property type="entry name" value="RCCNDNSATION"/>
</dbReference>
<reference evidence="5" key="1">
    <citation type="journal article" date="2014" name="Int. J. Syst. Evol. Microbiol.">
        <title>Complete genome sequence of Corynebacterium casei LMG S-19264T (=DSM 44701T), isolated from a smear-ripened cheese.</title>
        <authorList>
            <consortium name="US DOE Joint Genome Institute (JGI-PGF)"/>
            <person name="Walter F."/>
            <person name="Albersmeier A."/>
            <person name="Kalinowski J."/>
            <person name="Ruckert C."/>
        </authorList>
    </citation>
    <scope>NUCLEOTIDE SEQUENCE</scope>
    <source>
        <strain evidence="5">CGMCC 1.12987</strain>
    </source>
</reference>
<dbReference type="GO" id="GO:0005737">
    <property type="term" value="C:cytoplasm"/>
    <property type="evidence" value="ECO:0007669"/>
    <property type="project" value="TreeGrafter"/>
</dbReference>
<reference evidence="5" key="2">
    <citation type="submission" date="2020-09" db="EMBL/GenBank/DDBJ databases">
        <authorList>
            <person name="Sun Q."/>
            <person name="Zhou Y."/>
        </authorList>
    </citation>
    <scope>NUCLEOTIDE SEQUENCE</scope>
    <source>
        <strain evidence="5">CGMCC 1.12987</strain>
    </source>
</reference>
<evidence type="ECO:0000259" key="4">
    <source>
        <dbReference type="PROSITE" id="PS51272"/>
    </source>
</evidence>
<dbReference type="PROSITE" id="PS00626">
    <property type="entry name" value="RCC1_2"/>
    <property type="match status" value="9"/>
</dbReference>
<keyword evidence="2" id="KW-0677">Repeat</keyword>
<dbReference type="Pfam" id="PF16403">
    <property type="entry name" value="Bact_surface_Ig-like"/>
    <property type="match status" value="3"/>
</dbReference>
<proteinExistence type="predicted"/>
<dbReference type="SUPFAM" id="SSF50985">
    <property type="entry name" value="RCC1/BLIP-II"/>
    <property type="match status" value="1"/>
</dbReference>
<sequence length="1357" mass="141074">MKMPKSIYVALLLIMLISTLLPIDSNFAHAAHPGNGNRTEVKVDGGGSHSLALKPDGTVVAWGNNDYGQTDVPAELNGVVAISAGWSHSLALKSDGTVVAWGLDIEGQTDIPAELNGVVAISAGWDHSLALKSDGTVAAWGNNVSGKATVPAGLNGVVAISAGWNHSMALKSDGTVVAWGSNDFNLTTMAAGLNGVVAISAGGNHSLALKSDGTVVAWGSNGSSQATVPAGLNGVTAISGAGDFSLAIKSDGTVVAWGENRFGQTTVPAGLNEVMAISAGYHHSLALKSDGTVVAWGNNSTGRTTVPAGFSLPVKGDRIAAGGYHSLALNQDGTVVAWGKNIYGQTIVPGGLNGVVAIAAGLEHSLALKSNGTVAAWGDNSFGQTTVPGGLNGVAAIAAGGYHSLALKSDGTAAVWGDNYYGQTNMPVGLNGVVAITAGLEHSLALKQDGTVVAWGRNNYGQTTVPGGLNGVVAIAAGLEYSLALKSDGTVVAFGNNSSGQTTVPGSASLGGLSLQEGAFYPAFHSSVSDYVYSYIGPTVSSVHVTATLADPSHGTMFINNELQSSGVEKTIDVTGPSTVISVRVEPYFLPGKTYTITVLRDSTAPDVQFSENGNAAPAQTAATLVTVSDTESGVDSASTQYVWTQSTAVPASGWTSFTSGDTLTQTSGDGNWYLHTRATDRAGNTVDQVSGPFVLDNTAPSLVLIGSNPMDVPAGQAYVEPGAIATDTTDGNISASSIVITGNVNTSRAGTYPVSYQVSDHAGNTASVTRSVYVYDGEAPAIYLNGPNPMTIEVNSTFTDPGATAQDLHDGDLSSSIIVTGTVDSRTLGEYRLFYNVSDQANHAATTVIRSVYVKVTKPPVITLSGLSAMSIKVGETFADPGAQAMDAYYGDISNSITVTGSVNTQIPGTYTLHYNVQNPANISAAEVIRTITVAGASETDHFGDWSPPPSVVNTDTPTTETIKINSVDVKVKTTKETSDDGQSVIRITLEPDQLAAAFFAEPKIILEVNNSDPVVLVDLPVEPLLDALSIQPDAVVQIKVAEASYSLPVSVLNDTPKEAVITVAIAKVSNPSSAALNASIHRQGSAQLLEHPFDFSLYSNGREITNFNGTFVVRTLSLDSALDPDKSTAVWADANNELHFIPSVFSNSGGLTMATIYSPHNSTYTVIRSDKTFADLKGHWAQADIELLANKHIVYGSTADTFAPDTEITRAQFAALLVRSLGLAEDKAGNPFTDVKTGDWFAGAVETAQKAGLISGYKDGTFRPNTPITREQMVSIIARALKFVGKVPQVEALTLERFADAFSIADWAKEASSQLLAVHIIHGTADTRFAPKEYATRAQSAVMLKRMLQYLKFIN</sequence>
<evidence type="ECO:0000313" key="5">
    <source>
        <dbReference type="EMBL" id="GGG02421.1"/>
    </source>
</evidence>
<dbReference type="PANTHER" id="PTHR45982:SF1">
    <property type="entry name" value="REGULATOR OF CHROMOSOME CONDENSATION"/>
    <property type="match status" value="1"/>
</dbReference>
<dbReference type="InterPro" id="IPR013783">
    <property type="entry name" value="Ig-like_fold"/>
</dbReference>
<dbReference type="RefSeq" id="WP_188530857.1">
    <property type="nucleotide sequence ID" value="NZ_BMGR01000005.1"/>
</dbReference>
<keyword evidence="3" id="KW-0732">Signal</keyword>
<dbReference type="InterPro" id="IPR000408">
    <property type="entry name" value="Reg_chr_condens"/>
</dbReference>
<dbReference type="Gene3D" id="2.60.40.10">
    <property type="entry name" value="Immunoglobulins"/>
    <property type="match status" value="3"/>
</dbReference>
<dbReference type="InterPro" id="IPR009091">
    <property type="entry name" value="RCC1/BLIP-II"/>
</dbReference>
<dbReference type="EMBL" id="BMGR01000005">
    <property type="protein sequence ID" value="GGG02421.1"/>
    <property type="molecule type" value="Genomic_DNA"/>
</dbReference>
<accession>A0A917CZZ2</accession>
<dbReference type="PROSITE" id="PS50012">
    <property type="entry name" value="RCC1_3"/>
    <property type="match status" value="10"/>
</dbReference>
<dbReference type="InterPro" id="IPR032179">
    <property type="entry name" value="Cry22Aa_Ig-like"/>
</dbReference>
<feature type="domain" description="SLH" evidence="4">
    <location>
        <begin position="1230"/>
        <end position="1293"/>
    </location>
</feature>
<evidence type="ECO:0000313" key="6">
    <source>
        <dbReference type="Proteomes" id="UP000644756"/>
    </source>
</evidence>
<keyword evidence="1" id="KW-0344">Guanine-nucleotide releasing factor</keyword>
<feature type="chain" id="PRO_5037804012" description="SLH domain-containing protein" evidence="3">
    <location>
        <begin position="31"/>
        <end position="1357"/>
    </location>
</feature>
<feature type="domain" description="SLH" evidence="4">
    <location>
        <begin position="1170"/>
        <end position="1229"/>
    </location>
</feature>
<dbReference type="GO" id="GO:0005085">
    <property type="term" value="F:guanyl-nucleotide exchange factor activity"/>
    <property type="evidence" value="ECO:0007669"/>
    <property type="project" value="TreeGrafter"/>
</dbReference>
<dbReference type="PANTHER" id="PTHR45982">
    <property type="entry name" value="REGULATOR OF CHROMOSOME CONDENSATION"/>
    <property type="match status" value="1"/>
</dbReference>
<protein>
    <recommendedName>
        <fullName evidence="4">SLH domain-containing protein</fullName>
    </recommendedName>
</protein>
<dbReference type="InterPro" id="IPR058923">
    <property type="entry name" value="RCC1-like_dom"/>
</dbReference>
<evidence type="ECO:0000256" key="1">
    <source>
        <dbReference type="ARBA" id="ARBA00022658"/>
    </source>
</evidence>
<dbReference type="Pfam" id="PF00395">
    <property type="entry name" value="SLH"/>
    <property type="match status" value="3"/>
</dbReference>
<keyword evidence="6" id="KW-1185">Reference proteome</keyword>